<organism evidence="1 2">
    <name type="scientific">Acidiphilium multivorum (strain DSM 11245 / JCM 8867 / NBRC 100883 / AIU 301)</name>
    <dbReference type="NCBI Taxonomy" id="926570"/>
    <lineage>
        <taxon>Bacteria</taxon>
        <taxon>Pseudomonadati</taxon>
        <taxon>Pseudomonadota</taxon>
        <taxon>Alphaproteobacteria</taxon>
        <taxon>Acetobacterales</taxon>
        <taxon>Acidocellaceae</taxon>
        <taxon>Acidiphilium</taxon>
    </lineage>
</organism>
<dbReference type="AlphaFoldDB" id="F0J034"/>
<evidence type="ECO:0000313" key="1">
    <source>
        <dbReference type="EMBL" id="BAJ81394.1"/>
    </source>
</evidence>
<keyword evidence="2" id="KW-1185">Reference proteome</keyword>
<accession>F0J034</accession>
<dbReference type="KEGG" id="amv:ACMV_20470"/>
<dbReference type="Proteomes" id="UP000007100">
    <property type="component" value="Chromosome"/>
</dbReference>
<sequence>MAITRIDFEQVVFLKPGSEYRRALMIYSLAYTGISWKSWSDQGENVAVYYPPNDVIFACLYANYRAAPTKAKFMQLSFMLMPRNKKEAGFMIDPAHRTSGARKAALSKIPGVSRGEVLASENWLLQVYSEMWLTDGGSLRGWAAQQPQGVEGILRDYEKNKLTVQKSTELMTYFETLRKKFCGEGMAQSSITKANVSAFSESEVGFNVQWGRLRSNGNLPRPIFN</sequence>
<proteinExistence type="predicted"/>
<gene>
    <name evidence="1" type="ordered locus">ACMV_20470</name>
</gene>
<name>F0J034_ACIMA</name>
<dbReference type="HOGENOM" id="CLU_1227763_0_0_5"/>
<reference evidence="1 2" key="1">
    <citation type="submission" date="2010-12" db="EMBL/GenBank/DDBJ databases">
        <title>Whole genome sequence of Acidiphilium multivorum AIU301.</title>
        <authorList>
            <person name="Narita-Yamada S."/>
            <person name="Nakamura S."/>
            <person name="Ito N."/>
            <person name="Takarada H."/>
            <person name="Katano Y."/>
            <person name="Nakazawa H."/>
            <person name="Hosoyama A."/>
            <person name="Yamada R."/>
            <person name="Fujita N."/>
        </authorList>
    </citation>
    <scope>NUCLEOTIDE SEQUENCE [LARGE SCALE GENOMIC DNA]</scope>
    <source>
        <strain evidence="2">DSM 11245 / JCM 8867 / AIU301</strain>
    </source>
</reference>
<protein>
    <submittedName>
        <fullName evidence="1">Uncharacterized protein</fullName>
    </submittedName>
</protein>
<evidence type="ECO:0000313" key="2">
    <source>
        <dbReference type="Proteomes" id="UP000007100"/>
    </source>
</evidence>
<dbReference type="RefSeq" id="WP_013640387.1">
    <property type="nucleotide sequence ID" value="NC_015186.1"/>
</dbReference>
<dbReference type="EMBL" id="AP012035">
    <property type="protein sequence ID" value="BAJ81394.1"/>
    <property type="molecule type" value="Genomic_DNA"/>
</dbReference>